<gene>
    <name evidence="5" type="ORF">CDO52_02700</name>
</gene>
<dbReference type="SUPFAM" id="SSF46785">
    <property type="entry name" value="Winged helix' DNA-binding domain"/>
    <property type="match status" value="1"/>
</dbReference>
<dbReference type="GO" id="GO:0045892">
    <property type="term" value="P:negative regulation of DNA-templated transcription"/>
    <property type="evidence" value="ECO:0007669"/>
    <property type="project" value="InterPro"/>
</dbReference>
<dbReference type="Gene3D" id="1.10.10.10">
    <property type="entry name" value="Winged helix-like DNA-binding domain superfamily/Winged helix DNA-binding domain"/>
    <property type="match status" value="1"/>
</dbReference>
<dbReference type="GO" id="GO:0003677">
    <property type="term" value="F:DNA binding"/>
    <property type="evidence" value="ECO:0007669"/>
    <property type="project" value="UniProtKB-KW"/>
</dbReference>
<dbReference type="AlphaFoldDB" id="A0A223S144"/>
<dbReference type="EMBL" id="CP022753">
    <property type="protein sequence ID" value="ASU81840.1"/>
    <property type="molecule type" value="Genomic_DNA"/>
</dbReference>
<dbReference type="InterPro" id="IPR005650">
    <property type="entry name" value="BlaI_family"/>
</dbReference>
<evidence type="ECO:0000256" key="4">
    <source>
        <dbReference type="ARBA" id="ARBA00023163"/>
    </source>
</evidence>
<dbReference type="KEGG" id="ngv:CDO52_02700"/>
<dbReference type="InterPro" id="IPR036388">
    <property type="entry name" value="WH-like_DNA-bd_sf"/>
</dbReference>
<dbReference type="RefSeq" id="WP_017621810.1">
    <property type="nucleotide sequence ID" value="NZ_ANBG01000445.1"/>
</dbReference>
<dbReference type="Gene3D" id="6.10.140.850">
    <property type="match status" value="1"/>
</dbReference>
<keyword evidence="3" id="KW-0238">DNA-binding</keyword>
<comment type="similarity">
    <text evidence="1">Belongs to the BlaI transcriptional regulatory family.</text>
</comment>
<dbReference type="Pfam" id="PF03965">
    <property type="entry name" value="Penicillinase_R"/>
    <property type="match status" value="1"/>
</dbReference>
<dbReference type="InterPro" id="IPR036390">
    <property type="entry name" value="WH_DNA-bd_sf"/>
</dbReference>
<dbReference type="PIRSF" id="PIRSF019455">
    <property type="entry name" value="CopR_AtkY"/>
    <property type="match status" value="1"/>
</dbReference>
<keyword evidence="2" id="KW-0805">Transcription regulation</keyword>
<evidence type="ECO:0000313" key="6">
    <source>
        <dbReference type="Proteomes" id="UP000215005"/>
    </source>
</evidence>
<dbReference type="OrthoDB" id="9813987at2"/>
<sequence length="123" mass="13688">MPRFGDLEAAIMRSVWASATPVRVREVLADLQRERDIAFTTVQTVMDILFHKGWLDRAKQGRAYVYWAAASQEDYATGLVEEALEAAPDQAAVLSRLVARLPSEELVELRGALEEAKRGEGLT</sequence>
<protein>
    <submittedName>
        <fullName evidence="5">CopY family transcriptional regulator</fullName>
    </submittedName>
</protein>
<dbReference type="Proteomes" id="UP000215005">
    <property type="component" value="Chromosome"/>
</dbReference>
<reference evidence="5 6" key="1">
    <citation type="submission" date="2017-08" db="EMBL/GenBank/DDBJ databases">
        <title>The complete genome sequence of Nocardiopsis gilva YIM 90087.</title>
        <authorList>
            <person name="Yin M."/>
            <person name="Tang S."/>
        </authorList>
    </citation>
    <scope>NUCLEOTIDE SEQUENCE [LARGE SCALE GENOMIC DNA]</scope>
    <source>
        <strain evidence="5 6">YIM 90087</strain>
    </source>
</reference>
<keyword evidence="4" id="KW-0804">Transcription</keyword>
<proteinExistence type="inferred from homology"/>
<name>A0A223S144_9ACTN</name>
<keyword evidence="6" id="KW-1185">Reference proteome</keyword>
<evidence type="ECO:0000256" key="2">
    <source>
        <dbReference type="ARBA" id="ARBA00023015"/>
    </source>
</evidence>
<organism evidence="5 6">
    <name type="scientific">Nocardiopsis gilva YIM 90087</name>
    <dbReference type="NCBI Taxonomy" id="1235441"/>
    <lineage>
        <taxon>Bacteria</taxon>
        <taxon>Bacillati</taxon>
        <taxon>Actinomycetota</taxon>
        <taxon>Actinomycetes</taxon>
        <taxon>Streptosporangiales</taxon>
        <taxon>Nocardiopsidaceae</taxon>
        <taxon>Nocardiopsis</taxon>
    </lineage>
</organism>
<evidence type="ECO:0000256" key="1">
    <source>
        <dbReference type="ARBA" id="ARBA00011046"/>
    </source>
</evidence>
<accession>A0A223S144</accession>
<evidence type="ECO:0000313" key="5">
    <source>
        <dbReference type="EMBL" id="ASU81840.1"/>
    </source>
</evidence>
<evidence type="ECO:0000256" key="3">
    <source>
        <dbReference type="ARBA" id="ARBA00023125"/>
    </source>
</evidence>